<dbReference type="InterPro" id="IPR017441">
    <property type="entry name" value="Protein_kinase_ATP_BS"/>
</dbReference>
<feature type="binding site" evidence="11">
    <location>
        <position position="423"/>
    </location>
    <ligand>
        <name>ATP</name>
        <dbReference type="ChEBI" id="CHEBI:30616"/>
    </ligand>
</feature>
<keyword evidence="8" id="KW-0418">Kinase</keyword>
<dbReference type="PROSITE" id="PS51698">
    <property type="entry name" value="U_BOX"/>
    <property type="match status" value="1"/>
</dbReference>
<keyword evidence="12" id="KW-0175">Coiled coil</keyword>
<dbReference type="PROSITE" id="PS50011">
    <property type="entry name" value="PROTEIN_KINASE_DOM"/>
    <property type="match status" value="1"/>
</dbReference>
<keyword evidence="9" id="KW-0833">Ubl conjugation pathway</keyword>
<dbReference type="InterPro" id="IPR000719">
    <property type="entry name" value="Prot_kinase_dom"/>
</dbReference>
<comment type="function">
    <text evidence="2">Functions as an E3 ubiquitin ligase.</text>
</comment>
<dbReference type="InterPro" id="IPR051348">
    <property type="entry name" value="U-box_ubiquitin_ligases"/>
</dbReference>
<comment type="pathway">
    <text evidence="3">Protein modification; protein ubiquitination.</text>
</comment>
<dbReference type="GO" id="GO:0061630">
    <property type="term" value="F:ubiquitin protein ligase activity"/>
    <property type="evidence" value="ECO:0007669"/>
    <property type="project" value="UniProtKB-EC"/>
</dbReference>
<dbReference type="Pfam" id="PF07714">
    <property type="entry name" value="PK_Tyr_Ser-Thr"/>
    <property type="match status" value="1"/>
</dbReference>
<dbReference type="GO" id="GO:0005524">
    <property type="term" value="F:ATP binding"/>
    <property type="evidence" value="ECO:0007669"/>
    <property type="project" value="UniProtKB-UniRule"/>
</dbReference>
<dbReference type="InterPro" id="IPR008271">
    <property type="entry name" value="Ser/Thr_kinase_AS"/>
</dbReference>
<dbReference type="Pfam" id="PF04564">
    <property type="entry name" value="U-box"/>
    <property type="match status" value="1"/>
</dbReference>
<evidence type="ECO:0000313" key="16">
    <source>
        <dbReference type="Proteomes" id="UP001443914"/>
    </source>
</evidence>
<dbReference type="InterPro" id="IPR001245">
    <property type="entry name" value="Ser-Thr/Tyr_kinase_cat_dom"/>
</dbReference>
<keyword evidence="16" id="KW-1185">Reference proteome</keyword>
<dbReference type="InterPro" id="IPR003613">
    <property type="entry name" value="Ubox_domain"/>
</dbReference>
<evidence type="ECO:0000256" key="4">
    <source>
        <dbReference type="ARBA" id="ARBA00012483"/>
    </source>
</evidence>
<dbReference type="Gene3D" id="1.10.510.10">
    <property type="entry name" value="Transferase(Phosphotransferase) domain 1"/>
    <property type="match status" value="1"/>
</dbReference>
<feature type="domain" description="Protein kinase" evidence="13">
    <location>
        <begin position="395"/>
        <end position="661"/>
    </location>
</feature>
<dbReference type="GO" id="GO:0016567">
    <property type="term" value="P:protein ubiquitination"/>
    <property type="evidence" value="ECO:0007669"/>
    <property type="project" value="InterPro"/>
</dbReference>
<dbReference type="CDD" id="cd16655">
    <property type="entry name" value="RING-Ubox_WDSUB1-like"/>
    <property type="match status" value="1"/>
</dbReference>
<organism evidence="15 16">
    <name type="scientific">Saponaria officinalis</name>
    <name type="common">Common soapwort</name>
    <name type="synonym">Lychnis saponaria</name>
    <dbReference type="NCBI Taxonomy" id="3572"/>
    <lineage>
        <taxon>Eukaryota</taxon>
        <taxon>Viridiplantae</taxon>
        <taxon>Streptophyta</taxon>
        <taxon>Embryophyta</taxon>
        <taxon>Tracheophyta</taxon>
        <taxon>Spermatophyta</taxon>
        <taxon>Magnoliopsida</taxon>
        <taxon>eudicotyledons</taxon>
        <taxon>Gunneridae</taxon>
        <taxon>Pentapetalae</taxon>
        <taxon>Caryophyllales</taxon>
        <taxon>Caryophyllaceae</taxon>
        <taxon>Caryophylleae</taxon>
        <taxon>Saponaria</taxon>
    </lineage>
</organism>
<dbReference type="Proteomes" id="UP001443914">
    <property type="component" value="Unassembled WGS sequence"/>
</dbReference>
<evidence type="ECO:0000256" key="9">
    <source>
        <dbReference type="ARBA" id="ARBA00022786"/>
    </source>
</evidence>
<dbReference type="Gene3D" id="3.30.200.20">
    <property type="entry name" value="Phosphorylase Kinase, domain 1"/>
    <property type="match status" value="1"/>
</dbReference>
<dbReference type="PANTHER" id="PTHR45647">
    <property type="entry name" value="OS02G0152300 PROTEIN"/>
    <property type="match status" value="1"/>
</dbReference>
<dbReference type="InterPro" id="IPR014729">
    <property type="entry name" value="Rossmann-like_a/b/a_fold"/>
</dbReference>
<dbReference type="Gene3D" id="3.40.50.620">
    <property type="entry name" value="HUPs"/>
    <property type="match status" value="1"/>
</dbReference>
<name>A0AAW1MAB7_SAPOF</name>
<keyword evidence="5" id="KW-0723">Serine/threonine-protein kinase</keyword>
<evidence type="ECO:0000256" key="8">
    <source>
        <dbReference type="ARBA" id="ARBA00022777"/>
    </source>
</evidence>
<dbReference type="EMBL" id="JBDFQZ010000003">
    <property type="protein sequence ID" value="KAK9743012.1"/>
    <property type="molecule type" value="Genomic_DNA"/>
</dbReference>
<evidence type="ECO:0000256" key="1">
    <source>
        <dbReference type="ARBA" id="ARBA00000900"/>
    </source>
</evidence>
<evidence type="ECO:0000256" key="2">
    <source>
        <dbReference type="ARBA" id="ARBA00003861"/>
    </source>
</evidence>
<comment type="catalytic activity">
    <reaction evidence="1">
        <text>S-ubiquitinyl-[E2 ubiquitin-conjugating enzyme]-L-cysteine + [acceptor protein]-L-lysine = [E2 ubiquitin-conjugating enzyme]-L-cysteine + N(6)-ubiquitinyl-[acceptor protein]-L-lysine.</text>
        <dbReference type="EC" id="2.3.2.27"/>
    </reaction>
</comment>
<protein>
    <recommendedName>
        <fullName evidence="4">RING-type E3 ubiquitin transferase</fullName>
        <ecNumber evidence="4">2.3.2.27</ecNumber>
    </recommendedName>
</protein>
<keyword evidence="6" id="KW-0808">Transferase</keyword>
<feature type="coiled-coil region" evidence="12">
    <location>
        <begin position="254"/>
        <end position="372"/>
    </location>
</feature>
<dbReference type="SMART" id="SM00504">
    <property type="entry name" value="Ubox"/>
    <property type="match status" value="1"/>
</dbReference>
<gene>
    <name evidence="15" type="ORF">RND81_03G211300</name>
</gene>
<dbReference type="AlphaFoldDB" id="A0AAW1MAB7"/>
<proteinExistence type="predicted"/>
<dbReference type="InterPro" id="IPR013083">
    <property type="entry name" value="Znf_RING/FYVE/PHD"/>
</dbReference>
<evidence type="ECO:0000256" key="11">
    <source>
        <dbReference type="PROSITE-ProRule" id="PRU10141"/>
    </source>
</evidence>
<evidence type="ECO:0000256" key="6">
    <source>
        <dbReference type="ARBA" id="ARBA00022679"/>
    </source>
</evidence>
<evidence type="ECO:0000256" key="7">
    <source>
        <dbReference type="ARBA" id="ARBA00022741"/>
    </source>
</evidence>
<sequence length="754" mass="84678">MRNYHKEGGEVEETMYIAVSMDMKQNKYLLTWALENSRGKQLCAIHVHPLYKKSITLDPDPDPDPLYYHPLADMLSSSSAQRRKSEEVLLSAVLDDFLHNSQRSAVDIEKLYVKASTIEEGIIELIEQHRIANLVMGTTAGKFYSRKTIKSKKAVYVRDNAPPFCHIWFICKGRLVHTREAINPLTSSPGKNVPSDQLSCWSTDASDDLSSSLPTTQSSSNFMMGNKSETSLLDCDLTEADNSRSVEFGESLRCQIAENKAEKAERLYAEELRLRKSKEEELAKERGELKTMQDLWKQISNELSMTAAQKRALVDQLEDAKLSLKKSEDRLLSAMESIEKYKIEHDEMHVKMNNALEEAQNLRKQLSERSSSSSNISPFLSVFSMSDLEEATNCFDPHLKIGEGGYGNIYKGFLRHTEVAIKKLHHNSTQGPREFLQEVEVLSKLRHPNLVTLVGACPESWALVYEYLPGGNLEDRLTCKDNAHPLPWQTRIRIATELCSALIFLHSSQLGCIIHGDLKPSNVLLDENCVCKLSDFGISRVASINKASTDQTTLVFTNELKGSIMYIDPEYLATGELTRKSDVYSFGVILLRLLTGKSAFRIAREVVSAISKGALDSILDPSAGDWPFVQAEQLAHMALRCCDMSRKNRPDLGSDVWRILAPMKSSCQGLSILRLVPDNQIPSYFICPIIQEIMVDPHIASDGFSYEAEAIRGWLDSGHDTSPMTNVTLANHILTPNRALRSAIQEWLQLNQSV</sequence>
<evidence type="ECO:0000256" key="5">
    <source>
        <dbReference type="ARBA" id="ARBA00022527"/>
    </source>
</evidence>
<dbReference type="InterPro" id="IPR011009">
    <property type="entry name" value="Kinase-like_dom_sf"/>
</dbReference>
<evidence type="ECO:0000259" key="13">
    <source>
        <dbReference type="PROSITE" id="PS50011"/>
    </source>
</evidence>
<dbReference type="PROSITE" id="PS00108">
    <property type="entry name" value="PROTEIN_KINASE_ST"/>
    <property type="match status" value="1"/>
</dbReference>
<evidence type="ECO:0000256" key="3">
    <source>
        <dbReference type="ARBA" id="ARBA00004906"/>
    </source>
</evidence>
<evidence type="ECO:0000313" key="15">
    <source>
        <dbReference type="EMBL" id="KAK9743012.1"/>
    </source>
</evidence>
<dbReference type="Gene3D" id="3.30.40.10">
    <property type="entry name" value="Zinc/RING finger domain, C3HC4 (zinc finger)"/>
    <property type="match status" value="1"/>
</dbReference>
<dbReference type="SUPFAM" id="SSF56112">
    <property type="entry name" value="Protein kinase-like (PK-like)"/>
    <property type="match status" value="1"/>
</dbReference>
<keyword evidence="7 11" id="KW-0547">Nucleotide-binding</keyword>
<evidence type="ECO:0000256" key="12">
    <source>
        <dbReference type="SAM" id="Coils"/>
    </source>
</evidence>
<dbReference type="SUPFAM" id="SSF57850">
    <property type="entry name" value="RING/U-box"/>
    <property type="match status" value="1"/>
</dbReference>
<dbReference type="PROSITE" id="PS00107">
    <property type="entry name" value="PROTEIN_KINASE_ATP"/>
    <property type="match status" value="1"/>
</dbReference>
<accession>A0AAW1MAB7</accession>
<reference evidence="15" key="1">
    <citation type="submission" date="2024-03" db="EMBL/GenBank/DDBJ databases">
        <title>WGS assembly of Saponaria officinalis var. Norfolk2.</title>
        <authorList>
            <person name="Jenkins J."/>
            <person name="Shu S."/>
            <person name="Grimwood J."/>
            <person name="Barry K."/>
            <person name="Goodstein D."/>
            <person name="Schmutz J."/>
            <person name="Leebens-Mack J."/>
            <person name="Osbourn A."/>
        </authorList>
    </citation>
    <scope>NUCLEOTIDE SEQUENCE [LARGE SCALE GENOMIC DNA]</scope>
    <source>
        <strain evidence="15">JIC</strain>
    </source>
</reference>
<dbReference type="SMART" id="SM00220">
    <property type="entry name" value="S_TKc"/>
    <property type="match status" value="1"/>
</dbReference>
<dbReference type="FunFam" id="3.30.200.20:FF:000039">
    <property type="entry name" value="receptor-like protein kinase FERONIA"/>
    <property type="match status" value="1"/>
</dbReference>
<evidence type="ECO:0000259" key="14">
    <source>
        <dbReference type="PROSITE" id="PS51698"/>
    </source>
</evidence>
<comment type="caution">
    <text evidence="15">The sequence shown here is derived from an EMBL/GenBank/DDBJ whole genome shotgun (WGS) entry which is preliminary data.</text>
</comment>
<feature type="domain" description="U-box" evidence="14">
    <location>
        <begin position="680"/>
        <end position="754"/>
    </location>
</feature>
<dbReference type="GO" id="GO:0004674">
    <property type="term" value="F:protein serine/threonine kinase activity"/>
    <property type="evidence" value="ECO:0007669"/>
    <property type="project" value="UniProtKB-KW"/>
</dbReference>
<keyword evidence="10 11" id="KW-0067">ATP-binding</keyword>
<dbReference type="PANTHER" id="PTHR45647:SF100">
    <property type="entry name" value="U-BOX DOMAIN-CONTAINING PROTEIN 33"/>
    <property type="match status" value="1"/>
</dbReference>
<dbReference type="EC" id="2.3.2.27" evidence="4"/>
<evidence type="ECO:0000256" key="10">
    <source>
        <dbReference type="ARBA" id="ARBA00022840"/>
    </source>
</evidence>